<dbReference type="InterPro" id="IPR003661">
    <property type="entry name" value="HisK_dim/P_dom"/>
</dbReference>
<keyword evidence="7 12" id="KW-0418">Kinase</keyword>
<dbReference type="CDD" id="cd00082">
    <property type="entry name" value="HisKA"/>
    <property type="match status" value="1"/>
</dbReference>
<gene>
    <name evidence="12" type="primary">pnpS</name>
    <name evidence="12" type="ORF">ACFSB2_12315</name>
</gene>
<dbReference type="InterPro" id="IPR000014">
    <property type="entry name" value="PAS"/>
</dbReference>
<accession>A0ABW4JGM9</accession>
<evidence type="ECO:0000256" key="8">
    <source>
        <dbReference type="ARBA" id="ARBA00022840"/>
    </source>
</evidence>
<dbReference type="GO" id="GO:0016301">
    <property type="term" value="F:kinase activity"/>
    <property type="evidence" value="ECO:0007669"/>
    <property type="project" value="UniProtKB-KW"/>
</dbReference>
<evidence type="ECO:0000256" key="2">
    <source>
        <dbReference type="ARBA" id="ARBA00004370"/>
    </source>
</evidence>
<dbReference type="InterPro" id="IPR050351">
    <property type="entry name" value="BphY/WalK/GraS-like"/>
</dbReference>
<dbReference type="EMBL" id="JBHUCX010000028">
    <property type="protein sequence ID" value="MFD1675477.1"/>
    <property type="molecule type" value="Genomic_DNA"/>
</dbReference>
<dbReference type="Gene3D" id="3.30.450.20">
    <property type="entry name" value="PAS domain"/>
    <property type="match status" value="1"/>
</dbReference>
<dbReference type="InterPro" id="IPR035965">
    <property type="entry name" value="PAS-like_dom_sf"/>
</dbReference>
<dbReference type="CDD" id="cd00130">
    <property type="entry name" value="PAS"/>
    <property type="match status" value="1"/>
</dbReference>
<dbReference type="Gene3D" id="3.30.565.10">
    <property type="entry name" value="Histidine kinase-like ATPase, C-terminal domain"/>
    <property type="match status" value="1"/>
</dbReference>
<dbReference type="Pfam" id="PF00512">
    <property type="entry name" value="HisKA"/>
    <property type="match status" value="1"/>
</dbReference>
<dbReference type="PRINTS" id="PR00344">
    <property type="entry name" value="BCTRLSENSOR"/>
</dbReference>
<evidence type="ECO:0000256" key="6">
    <source>
        <dbReference type="ARBA" id="ARBA00022741"/>
    </source>
</evidence>
<dbReference type="InterPro" id="IPR036097">
    <property type="entry name" value="HisK_dim/P_sf"/>
</dbReference>
<evidence type="ECO:0000313" key="12">
    <source>
        <dbReference type="EMBL" id="MFD1675477.1"/>
    </source>
</evidence>
<dbReference type="SMART" id="SM00388">
    <property type="entry name" value="HisKA"/>
    <property type="match status" value="1"/>
</dbReference>
<keyword evidence="13" id="KW-1185">Reference proteome</keyword>
<dbReference type="InterPro" id="IPR004358">
    <property type="entry name" value="Sig_transdc_His_kin-like_C"/>
</dbReference>
<dbReference type="NCBIfam" id="NF046044">
    <property type="entry name" value="PnpS"/>
    <property type="match status" value="1"/>
</dbReference>
<evidence type="ECO:0000256" key="1">
    <source>
        <dbReference type="ARBA" id="ARBA00000085"/>
    </source>
</evidence>
<dbReference type="SMART" id="SM00387">
    <property type="entry name" value="HATPase_c"/>
    <property type="match status" value="1"/>
</dbReference>
<keyword evidence="6" id="KW-0547">Nucleotide-binding</keyword>
<dbReference type="SUPFAM" id="SSF47384">
    <property type="entry name" value="Homodimeric domain of signal transducing histidine kinase"/>
    <property type="match status" value="1"/>
</dbReference>
<protein>
    <recommendedName>
        <fullName evidence="3">histidine kinase</fullName>
        <ecNumber evidence="3">2.7.13.3</ecNumber>
    </recommendedName>
</protein>
<comment type="caution">
    <text evidence="12">The sequence shown here is derived from an EMBL/GenBank/DDBJ whole genome shotgun (WGS) entry which is preliminary data.</text>
</comment>
<reference evidence="13" key="1">
    <citation type="journal article" date="2019" name="Int. J. Syst. Evol. Microbiol.">
        <title>The Global Catalogue of Microorganisms (GCM) 10K type strain sequencing project: providing services to taxonomists for standard genome sequencing and annotation.</title>
        <authorList>
            <consortium name="The Broad Institute Genomics Platform"/>
            <consortium name="The Broad Institute Genome Sequencing Center for Infectious Disease"/>
            <person name="Wu L."/>
            <person name="Ma J."/>
        </authorList>
    </citation>
    <scope>NUCLEOTIDE SEQUENCE [LARGE SCALE GENOMIC DNA]</scope>
    <source>
        <strain evidence="13">CGMCC 1.12286</strain>
    </source>
</reference>
<feature type="domain" description="Histidine kinase" evidence="11">
    <location>
        <begin position="210"/>
        <end position="426"/>
    </location>
</feature>
<dbReference type="Proteomes" id="UP001597079">
    <property type="component" value="Unassembled WGS sequence"/>
</dbReference>
<evidence type="ECO:0000256" key="5">
    <source>
        <dbReference type="ARBA" id="ARBA00022679"/>
    </source>
</evidence>
<sequence>MMWFLCGLLLGLLVMSTVLVIRVRVQKTVRHQLLHSMQAVSSGKYDTRMYAEPNHRSQWAVCQQFNEMAEHVEHAFDDMAQERDVLRHVMQNMTTGVVYLKSDGHVQMANQTAERLFRRPSEQWQERDHWTVFHNYSLGTAIDHALLFGAEWTDELLIREGLTVNIRLVPIAINSRTNNRSEHVHDVLMLVNDVSEWRRLERMRSEFVANVSHELKTPIAAIRGFAETLLDGDVDEAARTQFLGTIYEESLRMGNLVSDLLELSKLEATDSHVEPVSVDLAGVVAKALERIQRVAHDKGIAVVLEDVTDVKVWADSDMLLQVFLNLLTNAIHYSPAGGKITVTWDVLVDRVKVHVRDTGIGIPKESLNRVFERFYRVQKDRSRASGGTGLGLAIVKHIVTALGGEVGVESGEGEGSDFWFTLSRLDIHLPHKWHS</sequence>
<evidence type="ECO:0000256" key="4">
    <source>
        <dbReference type="ARBA" id="ARBA00022553"/>
    </source>
</evidence>
<dbReference type="SUPFAM" id="SSF55785">
    <property type="entry name" value="PYP-like sensor domain (PAS domain)"/>
    <property type="match status" value="1"/>
</dbReference>
<dbReference type="PROSITE" id="PS50109">
    <property type="entry name" value="HIS_KIN"/>
    <property type="match status" value="1"/>
</dbReference>
<proteinExistence type="predicted"/>
<keyword evidence="9" id="KW-0902">Two-component regulatory system</keyword>
<organism evidence="12 13">
    <name type="scientific">Alicyclobacillus fodiniaquatilis</name>
    <dbReference type="NCBI Taxonomy" id="1661150"/>
    <lineage>
        <taxon>Bacteria</taxon>
        <taxon>Bacillati</taxon>
        <taxon>Bacillota</taxon>
        <taxon>Bacilli</taxon>
        <taxon>Bacillales</taxon>
        <taxon>Alicyclobacillaceae</taxon>
        <taxon>Alicyclobacillus</taxon>
    </lineage>
</organism>
<dbReference type="PANTHER" id="PTHR45453:SF1">
    <property type="entry name" value="PHOSPHATE REGULON SENSOR PROTEIN PHOR"/>
    <property type="match status" value="1"/>
</dbReference>
<evidence type="ECO:0000256" key="10">
    <source>
        <dbReference type="ARBA" id="ARBA00023136"/>
    </source>
</evidence>
<dbReference type="RefSeq" id="WP_377943347.1">
    <property type="nucleotide sequence ID" value="NZ_JBHUCX010000028.1"/>
</dbReference>
<comment type="catalytic activity">
    <reaction evidence="1">
        <text>ATP + protein L-histidine = ADP + protein N-phospho-L-histidine.</text>
        <dbReference type="EC" id="2.7.13.3"/>
    </reaction>
</comment>
<dbReference type="SUPFAM" id="SSF55874">
    <property type="entry name" value="ATPase domain of HSP90 chaperone/DNA topoisomerase II/histidine kinase"/>
    <property type="match status" value="1"/>
</dbReference>
<dbReference type="CDD" id="cd00075">
    <property type="entry name" value="HATPase"/>
    <property type="match status" value="1"/>
</dbReference>
<name>A0ABW4JGM9_9BACL</name>
<dbReference type="Gene3D" id="1.10.287.130">
    <property type="match status" value="1"/>
</dbReference>
<dbReference type="PANTHER" id="PTHR45453">
    <property type="entry name" value="PHOSPHATE REGULON SENSOR PROTEIN PHOR"/>
    <property type="match status" value="1"/>
</dbReference>
<evidence type="ECO:0000256" key="9">
    <source>
        <dbReference type="ARBA" id="ARBA00023012"/>
    </source>
</evidence>
<dbReference type="InterPro" id="IPR036890">
    <property type="entry name" value="HATPase_C_sf"/>
</dbReference>
<dbReference type="Pfam" id="PF02518">
    <property type="entry name" value="HATPase_c"/>
    <property type="match status" value="1"/>
</dbReference>
<dbReference type="InterPro" id="IPR003594">
    <property type="entry name" value="HATPase_dom"/>
</dbReference>
<keyword evidence="4" id="KW-0597">Phosphoprotein</keyword>
<keyword evidence="5" id="KW-0808">Transferase</keyword>
<evidence type="ECO:0000313" key="13">
    <source>
        <dbReference type="Proteomes" id="UP001597079"/>
    </source>
</evidence>
<evidence type="ECO:0000256" key="3">
    <source>
        <dbReference type="ARBA" id="ARBA00012438"/>
    </source>
</evidence>
<keyword evidence="10" id="KW-0472">Membrane</keyword>
<evidence type="ECO:0000259" key="11">
    <source>
        <dbReference type="PROSITE" id="PS50109"/>
    </source>
</evidence>
<keyword evidence="8" id="KW-0067">ATP-binding</keyword>
<evidence type="ECO:0000256" key="7">
    <source>
        <dbReference type="ARBA" id="ARBA00022777"/>
    </source>
</evidence>
<dbReference type="EC" id="2.7.13.3" evidence="3"/>
<comment type="subcellular location">
    <subcellularLocation>
        <location evidence="2">Membrane</location>
    </subcellularLocation>
</comment>
<dbReference type="InterPro" id="IPR005467">
    <property type="entry name" value="His_kinase_dom"/>
</dbReference>